<evidence type="ECO:0000313" key="3">
    <source>
        <dbReference type="Proteomes" id="UP000000763"/>
    </source>
</evidence>
<accession>A0A0P0VJY0</accession>
<dbReference type="KEGG" id="dosa:Os02g0531300"/>
<evidence type="ECO:0000313" key="1">
    <source>
        <dbReference type="EMBL" id="BAD28410.1"/>
    </source>
</evidence>
<reference evidence="2" key="8">
    <citation type="submission" date="2012-08" db="EMBL/GenBank/DDBJ databases">
        <title>The Second Rice Annotation Project Meeting (RAP2).</title>
        <authorList>
            <consortium name="The Rice Annotation Project (RAP)"/>
        </authorList>
    </citation>
    <scope>NUCLEOTIDE SEQUENCE</scope>
</reference>
<reference evidence="2" key="4">
    <citation type="journal article" date="2007" name="Genome Res.">
        <title>Curated Genome Annotation of Oryza sativa ssp. japonica and Comparative Genome Analysis with Arabidopsis thaliana.</title>
        <authorList>
            <consortium name="The Rice Annotation Project (RAP)"/>
            <person name="Itoh T."/>
            <person name="Tanaka T."/>
            <person name="Barrero R.A."/>
            <person name="Yamasaki C."/>
            <person name="Fujii Y."/>
            <person name="Hilton P.B."/>
            <person name="Antonio B.A."/>
            <person name="Aono H."/>
            <person name="Apweiler R."/>
            <person name="Bruskiewich R."/>
            <person name="Bureau T."/>
            <person name="Burr F."/>
            <person name="Costa de Oliveira A."/>
            <person name="Fuks G."/>
            <person name="Habara T."/>
            <person name="Haberer G."/>
            <person name="Han B."/>
            <person name="Harada E."/>
            <person name="Hiraki A.T."/>
            <person name="Hirochika H."/>
            <person name="Hoen D."/>
            <person name="Hokari H."/>
            <person name="Hosokawa S."/>
            <person name="Hsing Y."/>
            <person name="Ikawa H."/>
            <person name="Ikeo K."/>
            <person name="Imanishi T."/>
            <person name="Ito Y."/>
            <person name="Jaiswal P."/>
            <person name="Kanno M."/>
            <person name="Kawahara Y."/>
            <person name="Kawamura T."/>
            <person name="Kawashima H."/>
            <person name="Khurana J.P."/>
            <person name="Kikuchi S."/>
            <person name="Komatsu S."/>
            <person name="Koyanagi K.O."/>
            <person name="Kubooka H."/>
            <person name="Lieberherr D."/>
            <person name="Lin Y.C."/>
            <person name="Lonsdale D."/>
            <person name="Matsumoto T."/>
            <person name="Matsuya A."/>
            <person name="McCombie W.R."/>
            <person name="Messing J."/>
            <person name="Miyao A."/>
            <person name="Mulder N."/>
            <person name="Nagamura Y."/>
            <person name="Nam J."/>
            <person name="Namiki N."/>
            <person name="Numa H."/>
            <person name="Nurimoto S."/>
            <person name="O'donovan C."/>
            <person name="Ohyanagi H."/>
            <person name="Okido T."/>
            <person name="Oota S."/>
            <person name="Osato N."/>
            <person name="Palmer L.E."/>
            <person name="Quetier F."/>
            <person name="Raghuvanshi S."/>
            <person name="Saichi N."/>
            <person name="Sakai H."/>
            <person name="Sakai Y."/>
            <person name="Sakata K."/>
            <person name="Sakurai T."/>
            <person name="Sato F."/>
            <person name="Sato Y."/>
            <person name="Schoof H."/>
            <person name="Seki M."/>
            <person name="Shibata M."/>
            <person name="Shimizu Y."/>
            <person name="Shinozaki K."/>
            <person name="Shinso Y."/>
            <person name="Singh N.K."/>
            <person name="Smith-White B."/>
            <person name="Takeda J."/>
            <person name="Tanino M."/>
            <person name="Tatusova T."/>
            <person name="Thongjuea S."/>
            <person name="Todokoro F."/>
            <person name="Tsugane M."/>
            <person name="Tyagi A.K."/>
            <person name="Vanavichit A."/>
            <person name="Wang A."/>
            <person name="Wing R.A."/>
            <person name="Yamaguchi K."/>
            <person name="Yamamoto M."/>
            <person name="Yamamoto N."/>
            <person name="Yu Y."/>
            <person name="Zhang H."/>
            <person name="Zhao Q."/>
            <person name="Higo K."/>
            <person name="Burr B."/>
            <person name="Gojobori T."/>
            <person name="Sasaki T."/>
        </authorList>
    </citation>
    <scope>NUCLEOTIDE SEQUENCE</scope>
</reference>
<reference evidence="2" key="3">
    <citation type="journal article" date="2006" name="Nucleic Acids Res.">
        <title>The Rice Annotation Project Database (RAP-DB): hub for Oryza sativa ssp. japonica genome information.</title>
        <authorList>
            <person name="Ohyanagi H."/>
            <person name="Tanaka T."/>
            <person name="Sakai H."/>
            <person name="Shigemoto Y."/>
            <person name="Yamaguchi K."/>
            <person name="Habara T."/>
            <person name="Fujii Y."/>
            <person name="Antonio B.A."/>
            <person name="Nagamura Y."/>
            <person name="Imanishi T."/>
            <person name="Ikeo K."/>
            <person name="Itoh T."/>
            <person name="Gojobori T."/>
            <person name="Sasaki T."/>
        </authorList>
    </citation>
    <scope>NUCLEOTIDE SEQUENCE</scope>
</reference>
<reference evidence="3" key="6">
    <citation type="journal article" date="2008" name="Nucleic Acids Res.">
        <title>The rice annotation project database (RAP-DB): 2008 update.</title>
        <authorList>
            <consortium name="The rice annotation project (RAP)"/>
        </authorList>
    </citation>
    <scope>GENOME REANNOTATION</scope>
    <source>
        <strain evidence="3">cv. Nipponbare</strain>
    </source>
</reference>
<reference evidence="2" key="7">
    <citation type="submission" date="2012-08" db="EMBL/GenBank/DDBJ databases">
        <title>Oryza sativa nipponbare(GA3) genomic DNA, chromosome 2.</title>
        <authorList>
            <consortium name="IRGSP(International Rice Genome Sequencing Project)"/>
        </authorList>
    </citation>
    <scope>NUCLEOTIDE SEQUENCE</scope>
</reference>
<reference evidence="2" key="5">
    <citation type="journal article" date="2008" name="Nucleic Acids Res.">
        <title>The Rice Annotation Project Database (RAP-DB): 2008 update.</title>
        <authorList>
            <consortium name="The Rice Annotation Project (RAP)"/>
            <person name="Tanaka T."/>
            <person name="Antonio B.A."/>
            <person name="Kikuchi S."/>
            <person name="Matsumoto T."/>
            <person name="Nagamura Y."/>
            <person name="Numa H."/>
            <person name="Sakai H."/>
            <person name="Wu J."/>
            <person name="Itoh T."/>
            <person name="Sasaki T."/>
            <person name="Aono R."/>
            <person name="Fujii Y."/>
            <person name="Habara T."/>
            <person name="Harada E."/>
            <person name="Kanno M."/>
            <person name="Kawahara Y."/>
            <person name="Kawashima H."/>
            <person name="Kubooka H."/>
            <person name="Matsuya A."/>
            <person name="Nakaoka H."/>
            <person name="Saichi N."/>
            <person name="Sanbonmatsu R."/>
            <person name="Sato Y."/>
            <person name="Shinso Y."/>
            <person name="Suzuki M."/>
            <person name="Takeda J."/>
            <person name="Tanino M."/>
            <person name="Todokoro F."/>
            <person name="Yamaguchi K."/>
            <person name="Yamamoto N."/>
            <person name="Yamasaki C."/>
            <person name="Imanishi T."/>
            <person name="Okido T."/>
            <person name="Tada M."/>
            <person name="Ikeo K."/>
            <person name="Tateno Y."/>
            <person name="Gojobori T."/>
            <person name="Lin Y.C."/>
            <person name="Wei F.J."/>
            <person name="Hsing Y.I."/>
            <person name="Zhao Q."/>
            <person name="Han B."/>
            <person name="Kramer M.R."/>
            <person name="McCombie R.W."/>
            <person name="Lonsdale D."/>
            <person name="O'Donovan C.C."/>
            <person name="Whitfield E.J."/>
            <person name="Apweiler R."/>
            <person name="Koyanagi K.O."/>
            <person name="Khurana J.P."/>
            <person name="Raghuvanshi S."/>
            <person name="Singh N.K."/>
            <person name="Tyagi A.K."/>
            <person name="Haberer G."/>
            <person name="Fujisawa M."/>
            <person name="Hosokawa S."/>
            <person name="Ito Y."/>
            <person name="Ikawa H."/>
            <person name="Shibata M."/>
            <person name="Yamamoto M."/>
            <person name="Bruskiewich R.M."/>
            <person name="Hoen D.R."/>
            <person name="Bureau TE."/>
            <person name="Namiki N."/>
            <person name="Ohyanagi H."/>
            <person name="Sakai Y."/>
            <person name="Nobushima S."/>
            <person name="Sakata K."/>
            <person name="Barrero R.A."/>
            <person name="Sato Y."/>
            <person name="Souvorov A."/>
            <person name="Smith-White B."/>
            <person name="Tatusova T."/>
            <person name="An S."/>
            <person name="An G."/>
            <person name="OOta S."/>
            <person name="Fuks G."/>
            <person name="Messing J."/>
            <person name="Christie K.R."/>
            <person name="Lieberherr D."/>
            <person name="Kim H."/>
            <person name="Zuccolo A."/>
            <person name="Wing R.A."/>
            <person name="Nobuta K."/>
            <person name="Green P.J."/>
            <person name="Lu C."/>
            <person name="Meyers BC."/>
            <person name="Chaparro C."/>
            <person name="Piegu B."/>
            <person name="Panaud O."/>
            <person name="Echeverria M."/>
        </authorList>
    </citation>
    <scope>NUCLEOTIDE SEQUENCE</scope>
</reference>
<name>A0A0P0VJY0_ORYSJ</name>
<gene>
    <name evidence="2" type="ordered locus">Os02g0531300</name>
    <name evidence="1" type="ORF">P0605D08.12</name>
</gene>
<reference evidence="1" key="1">
    <citation type="submission" date="2002-04" db="EMBL/GenBank/DDBJ databases">
        <title>Oryza sativa nipponbare(GA3) genomic DNA, chromosome 2, PAC clone:P0605D08.</title>
        <authorList>
            <person name="Sasaki T."/>
            <person name="Matsumoto T."/>
            <person name="Katayose Y."/>
        </authorList>
    </citation>
    <scope>NUCLEOTIDE SEQUENCE</scope>
</reference>
<dbReference type="AlphaFoldDB" id="A0A0P0VJY0"/>
<dbReference type="EMBL" id="AP008208">
    <property type="protein sequence ID" value="BAH91733.1"/>
    <property type="molecule type" value="Genomic_DNA"/>
</dbReference>
<organism evidence="1 3">
    <name type="scientific">Oryza sativa subsp. japonica</name>
    <name type="common">Rice</name>
    <dbReference type="NCBI Taxonomy" id="39947"/>
    <lineage>
        <taxon>Eukaryota</taxon>
        <taxon>Viridiplantae</taxon>
        <taxon>Streptophyta</taxon>
        <taxon>Embryophyta</taxon>
        <taxon>Tracheophyta</taxon>
        <taxon>Spermatophyta</taxon>
        <taxon>Magnoliopsida</taxon>
        <taxon>Liliopsida</taxon>
        <taxon>Poales</taxon>
        <taxon>Poaceae</taxon>
        <taxon>BOP clade</taxon>
        <taxon>Oryzoideae</taxon>
        <taxon>Oryzeae</taxon>
        <taxon>Oryzinae</taxon>
        <taxon>Oryza</taxon>
        <taxon>Oryza sativa</taxon>
    </lineage>
</organism>
<protein>
    <submittedName>
        <fullName evidence="2">Os02g0531300 protein</fullName>
    </submittedName>
</protein>
<evidence type="ECO:0000313" key="2">
    <source>
        <dbReference type="EMBL" id="BAH91733.1"/>
    </source>
</evidence>
<dbReference type="Gramene" id="Os02t0531300-01">
    <property type="protein sequence ID" value="Os02t0531300-01"/>
    <property type="gene ID" value="Os02g0531300"/>
</dbReference>
<sequence>MLLTKAIIYILNKSIIPWKCFQNIMDCYCFSKTRVVMLILRKQVTTTKIHLRFSLPIINLSSNHFNQFNFLSLKQWGGTIPLEEQKYILINKQPINLNVKLLELKGGKSKST</sequence>
<dbReference type="Proteomes" id="UP000000763">
    <property type="component" value="Chromosome 2"/>
</dbReference>
<proteinExistence type="predicted"/>
<dbReference type="EMBL" id="AP005110">
    <property type="protein sequence ID" value="BAD28410.1"/>
    <property type="molecule type" value="Genomic_DNA"/>
</dbReference>
<reference evidence="2 3" key="2">
    <citation type="journal article" date="2005" name="Nature">
        <title>The map-based sequence of the rice genome.</title>
        <authorList>
            <consortium name="International rice genome sequencing project (IRGSP)"/>
            <person name="Matsumoto T."/>
            <person name="Wu J."/>
            <person name="Kanamori H."/>
            <person name="Katayose Y."/>
            <person name="Fujisawa M."/>
            <person name="Namiki N."/>
            <person name="Mizuno H."/>
            <person name="Yamamoto K."/>
            <person name="Antonio B.A."/>
            <person name="Baba T."/>
            <person name="Sakata K."/>
            <person name="Nagamura Y."/>
            <person name="Aoki H."/>
            <person name="Arikawa K."/>
            <person name="Arita K."/>
            <person name="Bito T."/>
            <person name="Chiden Y."/>
            <person name="Fujitsuka N."/>
            <person name="Fukunaka R."/>
            <person name="Hamada M."/>
            <person name="Harada C."/>
            <person name="Hayashi A."/>
            <person name="Hijishita S."/>
            <person name="Honda M."/>
            <person name="Hosokawa S."/>
            <person name="Ichikawa Y."/>
            <person name="Idonuma A."/>
            <person name="Iijima M."/>
            <person name="Ikeda M."/>
            <person name="Ikeno M."/>
            <person name="Ito K."/>
            <person name="Ito S."/>
            <person name="Ito T."/>
            <person name="Ito Y."/>
            <person name="Ito Y."/>
            <person name="Iwabuchi A."/>
            <person name="Kamiya K."/>
            <person name="Karasawa W."/>
            <person name="Kurita K."/>
            <person name="Katagiri S."/>
            <person name="Kikuta A."/>
            <person name="Kobayashi H."/>
            <person name="Kobayashi N."/>
            <person name="Machita K."/>
            <person name="Maehara T."/>
            <person name="Masukawa M."/>
            <person name="Mizubayashi T."/>
            <person name="Mukai Y."/>
            <person name="Nagasaki H."/>
            <person name="Nagata Y."/>
            <person name="Naito S."/>
            <person name="Nakashima M."/>
            <person name="Nakama Y."/>
            <person name="Nakamichi Y."/>
            <person name="Nakamura M."/>
            <person name="Meguro A."/>
            <person name="Negishi M."/>
            <person name="Ohta I."/>
            <person name="Ohta T."/>
            <person name="Okamoto M."/>
            <person name="Ono N."/>
            <person name="Saji S."/>
            <person name="Sakaguchi M."/>
            <person name="Sakai K."/>
            <person name="Shibata M."/>
            <person name="Shimokawa T."/>
            <person name="Song J."/>
            <person name="Takazaki Y."/>
            <person name="Terasawa K."/>
            <person name="Tsugane M."/>
            <person name="Tsuji K."/>
            <person name="Ueda S."/>
            <person name="Waki K."/>
            <person name="Yamagata H."/>
            <person name="Yamamoto M."/>
            <person name="Yamamoto S."/>
            <person name="Yamane H."/>
            <person name="Yoshiki S."/>
            <person name="Yoshihara R."/>
            <person name="Yukawa K."/>
            <person name="Zhong H."/>
            <person name="Yano M."/>
            <person name="Yuan Q."/>
            <person name="Ouyang S."/>
            <person name="Liu J."/>
            <person name="Jones K.M."/>
            <person name="Gansberger K."/>
            <person name="Moffat K."/>
            <person name="Hill J."/>
            <person name="Bera J."/>
            <person name="Fadrosh D."/>
            <person name="Jin S."/>
            <person name="Johri S."/>
            <person name="Kim M."/>
            <person name="Overton L."/>
            <person name="Reardon M."/>
            <person name="Tsitrin T."/>
            <person name="Vuong H."/>
            <person name="Weaver B."/>
            <person name="Ciecko A."/>
            <person name="Tallon L."/>
            <person name="Jackson J."/>
            <person name="Pai G."/>
            <person name="Aken S.V."/>
            <person name="Utterback T."/>
            <person name="Reidmuller S."/>
            <person name="Feldblyum T."/>
            <person name="Hsiao J."/>
            <person name="Zismann V."/>
            <person name="Iobst S."/>
            <person name="de Vazeille A.R."/>
            <person name="Buell C.R."/>
            <person name="Ying K."/>
            <person name="Li Y."/>
            <person name="Lu T."/>
            <person name="Huang Y."/>
            <person name="Zhao Q."/>
            <person name="Feng Q."/>
            <person name="Zhang L."/>
            <person name="Zhu J."/>
            <person name="Weng Q."/>
            <person name="Mu J."/>
            <person name="Lu Y."/>
            <person name="Fan D."/>
            <person name="Liu Y."/>
            <person name="Guan J."/>
            <person name="Zhang Y."/>
            <person name="Yu S."/>
            <person name="Liu X."/>
            <person name="Zhang Y."/>
            <person name="Hong G."/>
            <person name="Han B."/>
            <person name="Choisne N."/>
            <person name="Demange N."/>
            <person name="Orjeda G."/>
            <person name="Samain S."/>
            <person name="Cattolico L."/>
            <person name="Pelletier E."/>
            <person name="Couloux A."/>
            <person name="Segurens B."/>
            <person name="Wincker P."/>
            <person name="D'Hont A."/>
            <person name="Scarpelli C."/>
            <person name="Weissenbach J."/>
            <person name="Salanoubat M."/>
            <person name="Quetier F."/>
            <person name="Yu Y."/>
            <person name="Kim H.R."/>
            <person name="Rambo T."/>
            <person name="Currie J."/>
            <person name="Collura K."/>
            <person name="Luo M."/>
            <person name="Yang T."/>
            <person name="Ammiraju J.S.S."/>
            <person name="Engler F."/>
            <person name="Soderlund C."/>
            <person name="Wing R.A."/>
            <person name="Palmer L.E."/>
            <person name="de la Bastide M."/>
            <person name="Spiegel L."/>
            <person name="Nascimento L."/>
            <person name="Zutavern T."/>
            <person name="O'Shaughnessy A."/>
            <person name="Dike S."/>
            <person name="Dedhia N."/>
            <person name="Preston R."/>
            <person name="Balija V."/>
            <person name="McCombie W.R."/>
            <person name="Chow T."/>
            <person name="Chen H."/>
            <person name="Chung M."/>
            <person name="Chen C."/>
            <person name="Shaw J."/>
            <person name="Wu H."/>
            <person name="Hsiao K."/>
            <person name="Chao Y."/>
            <person name="Chu M."/>
            <person name="Cheng C."/>
            <person name="Hour A."/>
            <person name="Lee P."/>
            <person name="Lin S."/>
            <person name="Lin Y."/>
            <person name="Liou J."/>
            <person name="Liu S."/>
            <person name="Hsing Y."/>
            <person name="Raghuvanshi S."/>
            <person name="Mohanty A."/>
            <person name="Bharti A.K."/>
            <person name="Gaur A."/>
            <person name="Gupta V."/>
            <person name="Kumar D."/>
            <person name="Ravi V."/>
            <person name="Vij S."/>
            <person name="Kapur A."/>
            <person name="Khurana P."/>
            <person name="Khurana P."/>
            <person name="Khurana J.P."/>
            <person name="Tyagi A.K."/>
            <person name="Gaikwad K."/>
            <person name="Singh A."/>
            <person name="Dalal V."/>
            <person name="Srivastava S."/>
            <person name="Dixit A."/>
            <person name="Pal A.K."/>
            <person name="Ghazi I.A."/>
            <person name="Yadav M."/>
            <person name="Pandit A."/>
            <person name="Bhargava A."/>
            <person name="Sureshbabu K."/>
            <person name="Batra K."/>
            <person name="Sharma T.R."/>
            <person name="Mohapatra T."/>
            <person name="Singh N.K."/>
            <person name="Messing J."/>
            <person name="Nelson A.B."/>
            <person name="Fuks G."/>
            <person name="Kavchok S."/>
            <person name="Keizer G."/>
            <person name="Linton E."/>
            <person name="Llaca V."/>
            <person name="Song R."/>
            <person name="Tanyolac B."/>
            <person name="Young S."/>
            <person name="Ho-Il K."/>
            <person name="Hahn J.H."/>
            <person name="Sangsakoo G."/>
            <person name="Vanavichit A."/>
            <person name="de Mattos Luiz.A.T."/>
            <person name="Zimmer P.D."/>
            <person name="Malone G."/>
            <person name="Dellagostin O."/>
            <person name="de Oliveira A.C."/>
            <person name="Bevan M."/>
            <person name="Bancroft I."/>
            <person name="Minx P."/>
            <person name="Cordum H."/>
            <person name="Wilson R."/>
            <person name="Cheng Z."/>
            <person name="Jin W."/>
            <person name="Jiang J."/>
            <person name="Leong S.A."/>
            <person name="Iwama H."/>
            <person name="Gojobori T."/>
            <person name="Itoh T."/>
            <person name="Niimura Y."/>
            <person name="Fujii Y."/>
            <person name="Habara T."/>
            <person name="Sakai H."/>
            <person name="Sato Y."/>
            <person name="Wilson G."/>
            <person name="Kumar K."/>
            <person name="McCouch S."/>
            <person name="Juretic N."/>
            <person name="Hoen D."/>
            <person name="Wright S."/>
            <person name="Bruskiewich R."/>
            <person name="Bureau T."/>
            <person name="Miyao A."/>
            <person name="Hirochika H."/>
            <person name="Nishikawa T."/>
            <person name="Kadowaki K."/>
            <person name="Sugiura M."/>
            <person name="Burr B."/>
            <person name="Sasaki T."/>
        </authorList>
    </citation>
    <scope>NUCLEOTIDE SEQUENCE [LARGE SCALE GENOMIC DNA]</scope>
    <source>
        <strain evidence="3">cv. Nipponbare</strain>
    </source>
</reference>